<gene>
    <name evidence="9" type="ORF">ACFFPJ_11845</name>
</gene>
<evidence type="ECO:0000313" key="10">
    <source>
        <dbReference type="Proteomes" id="UP001589611"/>
    </source>
</evidence>
<dbReference type="CDD" id="cd05401">
    <property type="entry name" value="NT_GlnE_GlnD_like"/>
    <property type="match status" value="2"/>
</dbReference>
<dbReference type="Pfam" id="PF03710">
    <property type="entry name" value="GlnE"/>
    <property type="match status" value="2"/>
</dbReference>
<feature type="domain" description="Glutamate-ammonia ligase adenylyltransferase repeated" evidence="7">
    <location>
        <begin position="603"/>
        <end position="833"/>
    </location>
</feature>
<feature type="domain" description="Glutamate-ammonia ligase adenylyltransferase repeated" evidence="7">
    <location>
        <begin position="83"/>
        <end position="335"/>
    </location>
</feature>
<name>A0ABV5T1K2_9MICO</name>
<accession>A0ABV5T1K2</accession>
<evidence type="ECO:0000256" key="5">
    <source>
        <dbReference type="ARBA" id="ARBA00022842"/>
    </source>
</evidence>
<keyword evidence="2 9" id="KW-0548">Nucleotidyltransferase</keyword>
<dbReference type="PANTHER" id="PTHR30621">
    <property type="entry name" value="GLUTAMINE SYNTHETASE ADENYLYLTRANSFERASE"/>
    <property type="match status" value="1"/>
</dbReference>
<dbReference type="Gene3D" id="1.20.120.330">
    <property type="entry name" value="Nucleotidyltransferases domain 2"/>
    <property type="match status" value="2"/>
</dbReference>
<evidence type="ECO:0000256" key="6">
    <source>
        <dbReference type="ARBA" id="ARBA00023268"/>
    </source>
</evidence>
<evidence type="ECO:0000259" key="8">
    <source>
        <dbReference type="Pfam" id="PF08335"/>
    </source>
</evidence>
<reference evidence="9 10" key="1">
    <citation type="submission" date="2024-09" db="EMBL/GenBank/DDBJ databases">
        <authorList>
            <person name="Sun Q."/>
            <person name="Mori K."/>
        </authorList>
    </citation>
    <scope>NUCLEOTIDE SEQUENCE [LARGE SCALE GENOMIC DNA]</scope>
    <source>
        <strain evidence="9 10">JCM 1342</strain>
    </source>
</reference>
<evidence type="ECO:0000256" key="1">
    <source>
        <dbReference type="ARBA" id="ARBA00022679"/>
    </source>
</evidence>
<keyword evidence="1 9" id="KW-0808">Transferase</keyword>
<keyword evidence="3" id="KW-0547">Nucleotide-binding</keyword>
<dbReference type="Proteomes" id="UP001589611">
    <property type="component" value="Unassembled WGS sequence"/>
</dbReference>
<feature type="domain" description="PII-uridylyltransferase/Glutamine-synthetase adenylyltransferase" evidence="8">
    <location>
        <begin position="360"/>
        <end position="497"/>
    </location>
</feature>
<dbReference type="SUPFAM" id="SSF81301">
    <property type="entry name" value="Nucleotidyltransferase"/>
    <property type="match status" value="2"/>
</dbReference>
<dbReference type="NCBIfam" id="NF010707">
    <property type="entry name" value="PRK14109.1"/>
    <property type="match status" value="1"/>
</dbReference>
<dbReference type="Gene3D" id="3.30.460.10">
    <property type="entry name" value="Beta Polymerase, domain 2"/>
    <property type="match status" value="2"/>
</dbReference>
<dbReference type="GO" id="GO:0047388">
    <property type="term" value="F:[glutamine synthetase]-adenylyl-L-tyrosine phosphorylase activity"/>
    <property type="evidence" value="ECO:0007669"/>
    <property type="project" value="UniProtKB-EC"/>
</dbReference>
<comment type="caution">
    <text evidence="9">The sequence shown here is derived from an EMBL/GenBank/DDBJ whole genome shotgun (WGS) entry which is preliminary data.</text>
</comment>
<evidence type="ECO:0000313" key="9">
    <source>
        <dbReference type="EMBL" id="MFB9646488.1"/>
    </source>
</evidence>
<dbReference type="InterPro" id="IPR043519">
    <property type="entry name" value="NT_sf"/>
</dbReference>
<dbReference type="InterPro" id="IPR023057">
    <property type="entry name" value="GlnE"/>
</dbReference>
<dbReference type="InterPro" id="IPR013546">
    <property type="entry name" value="PII_UdlTrfase/GS_AdlTrfase"/>
</dbReference>
<dbReference type="PANTHER" id="PTHR30621:SF0">
    <property type="entry name" value="BIFUNCTIONAL GLUTAMINE SYNTHETASE ADENYLYLTRANSFERASE_ADENYLYL-REMOVING ENZYME"/>
    <property type="match status" value="1"/>
</dbReference>
<evidence type="ECO:0000256" key="4">
    <source>
        <dbReference type="ARBA" id="ARBA00022840"/>
    </source>
</evidence>
<keyword evidence="10" id="KW-1185">Reference proteome</keyword>
<protein>
    <submittedName>
        <fullName evidence="9">Bifunctional [glutamine synthetase] adenylyltransferase/[glutamine synthetase]-adenylyl-L-tyrosine phosphorylase</fullName>
        <ecNumber evidence="9">2.7.7.42</ecNumber>
        <ecNumber evidence="9">2.7.7.89</ecNumber>
    </submittedName>
</protein>
<dbReference type="InterPro" id="IPR005190">
    <property type="entry name" value="GlnE_rpt_dom"/>
</dbReference>
<dbReference type="SUPFAM" id="SSF81593">
    <property type="entry name" value="Nucleotidyltransferase substrate binding subunit/domain"/>
    <property type="match status" value="2"/>
</dbReference>
<evidence type="ECO:0000256" key="2">
    <source>
        <dbReference type="ARBA" id="ARBA00022695"/>
    </source>
</evidence>
<keyword evidence="4" id="KW-0067">ATP-binding</keyword>
<keyword evidence="6" id="KW-0511">Multifunctional enzyme</keyword>
<dbReference type="GO" id="GO:0008882">
    <property type="term" value="F:[glutamate-ammonia-ligase] adenylyltransferase activity"/>
    <property type="evidence" value="ECO:0007669"/>
    <property type="project" value="UniProtKB-EC"/>
</dbReference>
<dbReference type="EC" id="2.7.7.42" evidence="9"/>
<dbReference type="Pfam" id="PF08335">
    <property type="entry name" value="GlnD_UR_UTase"/>
    <property type="match status" value="2"/>
</dbReference>
<evidence type="ECO:0000259" key="7">
    <source>
        <dbReference type="Pfam" id="PF03710"/>
    </source>
</evidence>
<dbReference type="RefSeq" id="WP_344713404.1">
    <property type="nucleotide sequence ID" value="NZ_BAAAWH010000001.1"/>
</dbReference>
<proteinExistence type="predicted"/>
<organism evidence="9 10">
    <name type="scientific">Microbacterium terregens</name>
    <dbReference type="NCBI Taxonomy" id="69363"/>
    <lineage>
        <taxon>Bacteria</taxon>
        <taxon>Bacillati</taxon>
        <taxon>Actinomycetota</taxon>
        <taxon>Actinomycetes</taxon>
        <taxon>Micrococcales</taxon>
        <taxon>Microbacteriaceae</taxon>
        <taxon>Microbacterium</taxon>
    </lineage>
</organism>
<dbReference type="EMBL" id="JBHMBE010000003">
    <property type="protein sequence ID" value="MFB9646488.1"/>
    <property type="molecule type" value="Genomic_DNA"/>
</dbReference>
<keyword evidence="5" id="KW-0460">Magnesium</keyword>
<evidence type="ECO:0000256" key="3">
    <source>
        <dbReference type="ARBA" id="ARBA00022741"/>
    </source>
</evidence>
<sequence>MSTSERSQSLTHLARLGFSRLAEAEAQLVELQGLLGLERDALTGSAAHAADPDAAVSGLTRIARRDAGCVRALLADPGGRRALWALLGASTGFADFYLRHPEELAHLAGADASLPSAEHMHTALLESVGAKDGFAADGSDTSWVALRVRYRQLLAAIAAFDLLSASPVDQVGIVAARLADAAAAALEASLCVARTRVAAGGPGAGAVSRDQVAGTRLAIIGMGKAGARELNYVSDVDVIFVAGADDALIEEVGESRVVDIATRLAVQTMRGISGVEIEPPLWEVDANLRPEGKQGALVRTLESHLSYYDRWAKSWEFQALLKARPLAGDPELGAAYVAAVQPKIWTSAARENFVDSVQRMRERVTENIPAAEVPLQIKLGPGGIRDIEFTVQLLQLVHGLTDDRIRQRGTLDALHALVEQGYIGRADAATFSHDYGVLRLLEHRVQLRHLRRTHLMPERPEDLRVLARSSGIADSGEKIWQTWETVKREVRDIHVRLFYRPLLSAVASLPEQERSLSPAQAHDRLAAIGFMDPVGALRHIAALTSGLSRGATIQRHLMPVMIRWFADGVDPDYGLIAFRRISERLGGSPWFLRMLRDSSGAAERLTRVLSSSRYVGELMEWIPESAAWLDDPELLRPRSGVALQQEARAIQSRHSAIADAARAIRALRRREMLRIAMSAILGTSTIEEIATALTTVTEVTIQATLRAVRREVVPAQDEALDFSVIAMGRFGGSELGFGSDADVMYVYRPNGVDPHRAHELSLQLVSGLRKHSEDQRVPLDLDADLRPEGRNGPVARSLEAYIEYYRRWSLSWEAQALLRARGVAGSVKLIRAFTELADDVRYPASVDPQALREIKRIKARVENERLPQGADPARHLKLGPGSLSDVEWLVQLLQLEHAHRIPEMRTTSTIAALRAAQAADLVPEASADRLAEAWRLASRLRSANTLLSGQTSDVLPTDRKKLDGIGRLLGYPPRSATQVEEDYLGATRRARRVFEHLFYG</sequence>
<dbReference type="EC" id="2.7.7.89" evidence="9"/>
<feature type="domain" description="PII-uridylyltransferase/Glutamine-synthetase adenylyltransferase" evidence="8">
    <location>
        <begin position="871"/>
        <end position="998"/>
    </location>
</feature>